<dbReference type="Proteomes" id="UP000681722">
    <property type="component" value="Unassembled WGS sequence"/>
</dbReference>
<comment type="caution">
    <text evidence="4">The sequence shown here is derived from an EMBL/GenBank/DDBJ whole genome shotgun (WGS) entry which is preliminary data.</text>
</comment>
<dbReference type="AlphaFoldDB" id="A0A815Y7T7"/>
<evidence type="ECO:0000313" key="5">
    <source>
        <dbReference type="EMBL" id="CAF4060423.1"/>
    </source>
</evidence>
<dbReference type="EMBL" id="CAJNOQ010029099">
    <property type="protein sequence ID" value="CAF1566424.1"/>
    <property type="molecule type" value="Genomic_DNA"/>
</dbReference>
<proteinExistence type="predicted"/>
<feature type="chain" id="PRO_5036412505" evidence="2">
    <location>
        <begin position="18"/>
        <end position="78"/>
    </location>
</feature>
<organism evidence="4 7">
    <name type="scientific">Didymodactylos carnosus</name>
    <dbReference type="NCBI Taxonomy" id="1234261"/>
    <lineage>
        <taxon>Eukaryota</taxon>
        <taxon>Metazoa</taxon>
        <taxon>Spiralia</taxon>
        <taxon>Gnathifera</taxon>
        <taxon>Rotifera</taxon>
        <taxon>Eurotatoria</taxon>
        <taxon>Bdelloidea</taxon>
        <taxon>Philodinida</taxon>
        <taxon>Philodinidae</taxon>
        <taxon>Didymodactylos</taxon>
    </lineage>
</organism>
<dbReference type="Proteomes" id="UP000677228">
    <property type="component" value="Unassembled WGS sequence"/>
</dbReference>
<accession>A0A815Y7T7</accession>
<reference evidence="4" key="1">
    <citation type="submission" date="2021-02" db="EMBL/GenBank/DDBJ databases">
        <authorList>
            <person name="Nowell W R."/>
        </authorList>
    </citation>
    <scope>NUCLEOTIDE SEQUENCE</scope>
</reference>
<feature type="region of interest" description="Disordered" evidence="1">
    <location>
        <begin position="50"/>
        <end position="78"/>
    </location>
</feature>
<feature type="signal peptide" evidence="2">
    <location>
        <begin position="1"/>
        <end position="17"/>
    </location>
</feature>
<dbReference type="EMBL" id="CAJNOK010016864">
    <property type="protein sequence ID" value="CAF1253285.1"/>
    <property type="molecule type" value="Genomic_DNA"/>
</dbReference>
<evidence type="ECO:0000313" key="6">
    <source>
        <dbReference type="EMBL" id="CAF4428719.1"/>
    </source>
</evidence>
<dbReference type="EMBL" id="CAJOBA010038418">
    <property type="protein sequence ID" value="CAF4060423.1"/>
    <property type="molecule type" value="Genomic_DNA"/>
</dbReference>
<keyword evidence="7" id="KW-1185">Reference proteome</keyword>
<keyword evidence="2" id="KW-0732">Signal</keyword>
<feature type="compositionally biased region" description="Acidic residues" evidence="1">
    <location>
        <begin position="68"/>
        <end position="78"/>
    </location>
</feature>
<evidence type="ECO:0000256" key="1">
    <source>
        <dbReference type="SAM" id="MobiDB-lite"/>
    </source>
</evidence>
<evidence type="ECO:0000313" key="3">
    <source>
        <dbReference type="EMBL" id="CAF1253285.1"/>
    </source>
</evidence>
<protein>
    <submittedName>
        <fullName evidence="4">Uncharacterized protein</fullName>
    </submittedName>
</protein>
<evidence type="ECO:0000313" key="4">
    <source>
        <dbReference type="EMBL" id="CAF1566424.1"/>
    </source>
</evidence>
<dbReference type="EMBL" id="CAJOBC010094893">
    <property type="protein sequence ID" value="CAF4428719.1"/>
    <property type="molecule type" value="Genomic_DNA"/>
</dbReference>
<gene>
    <name evidence="4" type="ORF">GPM918_LOCUS40106</name>
    <name evidence="3" type="ORF">OVA965_LOCUS26379</name>
    <name evidence="6" type="ORF">SRO942_LOCUS41026</name>
    <name evidence="5" type="ORF">TMI583_LOCUS27120</name>
</gene>
<sequence length="78" mass="8813">MLLFFAFSDTLARKTSANETDDNDDDDDDKEQVLNCILLFHFMIIICPSSGQFGDAGKEKKGEKDTAGYDEDDEIRKN</sequence>
<dbReference type="Proteomes" id="UP000663829">
    <property type="component" value="Unassembled WGS sequence"/>
</dbReference>
<evidence type="ECO:0000256" key="2">
    <source>
        <dbReference type="SAM" id="SignalP"/>
    </source>
</evidence>
<feature type="compositionally biased region" description="Basic and acidic residues" evidence="1">
    <location>
        <begin position="56"/>
        <end position="67"/>
    </location>
</feature>
<evidence type="ECO:0000313" key="7">
    <source>
        <dbReference type="Proteomes" id="UP000663829"/>
    </source>
</evidence>
<name>A0A815Y7T7_9BILA</name>
<dbReference type="Proteomes" id="UP000682733">
    <property type="component" value="Unassembled WGS sequence"/>
</dbReference>